<reference evidence="12" key="2">
    <citation type="submission" date="2025-08" db="UniProtKB">
        <authorList>
            <consortium name="Ensembl"/>
        </authorList>
    </citation>
    <scope>IDENTIFICATION</scope>
</reference>
<proteinExistence type="inferred from homology"/>
<feature type="region of interest" description="Disordered" evidence="8">
    <location>
        <begin position="570"/>
        <end position="670"/>
    </location>
</feature>
<evidence type="ECO:0000256" key="1">
    <source>
        <dbReference type="ARBA" id="ARBA00003823"/>
    </source>
</evidence>
<comment type="similarity">
    <text evidence="2 7">Belongs to the SDA1 family.</text>
</comment>
<reference evidence="12 13" key="1">
    <citation type="submission" date="2018-03" db="EMBL/GenBank/DDBJ databases">
        <title>Finding Nemo's genes: A chromosome-scale reference assembly of the genome of the orange clownfish Amphiprion percula.</title>
        <authorList>
            <person name="Lehmann R."/>
        </authorList>
    </citation>
    <scope>NUCLEOTIDE SEQUENCE</scope>
</reference>
<keyword evidence="5 7" id="KW-0653">Protein transport</keyword>
<feature type="domain" description="SDA1 middle" evidence="9">
    <location>
        <begin position="486"/>
        <end position="619"/>
    </location>
</feature>
<evidence type="ECO:0000259" key="9">
    <source>
        <dbReference type="Pfam" id="PF05285"/>
    </source>
</evidence>
<dbReference type="GO" id="GO:0042273">
    <property type="term" value="P:ribosomal large subunit biogenesis"/>
    <property type="evidence" value="ECO:0007669"/>
    <property type="project" value="UniProtKB-UniRule"/>
</dbReference>
<evidence type="ECO:0000256" key="8">
    <source>
        <dbReference type="SAM" id="MobiDB-lite"/>
    </source>
</evidence>
<evidence type="ECO:0000259" key="11">
    <source>
        <dbReference type="Pfam" id="PF21638"/>
    </source>
</evidence>
<dbReference type="Pfam" id="PF21638">
    <property type="entry name" value="SDA1_C"/>
    <property type="match status" value="1"/>
</dbReference>
<dbReference type="STRING" id="161767.ENSAPEP00000025701"/>
<feature type="region of interest" description="Disordered" evidence="8">
    <location>
        <begin position="483"/>
        <end position="528"/>
    </location>
</feature>
<name>A0A3P8TM46_AMPPE</name>
<evidence type="ECO:0000256" key="6">
    <source>
        <dbReference type="ARBA" id="ARBA00023242"/>
    </source>
</evidence>
<keyword evidence="4 7" id="KW-0690">Ribosome biogenesis</keyword>
<accession>A0A3P8TM46</accession>
<dbReference type="InterPro" id="IPR012977">
    <property type="entry name" value="SDA1_N"/>
</dbReference>
<dbReference type="PANTHER" id="PTHR12730:SF0">
    <property type="entry name" value="PROTEIN SDA1 HOMOLOG"/>
    <property type="match status" value="1"/>
</dbReference>
<dbReference type="Ensembl" id="ENSAPET00000026378.1">
    <property type="protein sequence ID" value="ENSAPEP00000025701.1"/>
    <property type="gene ID" value="ENSAPEG00000018290.1"/>
</dbReference>
<evidence type="ECO:0000256" key="3">
    <source>
        <dbReference type="ARBA" id="ARBA00022448"/>
    </source>
</evidence>
<dbReference type="GO" id="GO:0015031">
    <property type="term" value="P:protein transport"/>
    <property type="evidence" value="ECO:0007669"/>
    <property type="project" value="UniProtKB-KW"/>
</dbReference>
<feature type="region of interest" description="Disordered" evidence="8">
    <location>
        <begin position="226"/>
        <end position="263"/>
    </location>
</feature>
<evidence type="ECO:0000259" key="10">
    <source>
        <dbReference type="Pfam" id="PF08158"/>
    </source>
</evidence>
<dbReference type="InterPro" id="IPR027312">
    <property type="entry name" value="Sda1"/>
</dbReference>
<evidence type="ECO:0000256" key="5">
    <source>
        <dbReference type="ARBA" id="ARBA00022927"/>
    </source>
</evidence>
<dbReference type="AlphaFoldDB" id="A0A3P8TM46"/>
<reference evidence="12" key="3">
    <citation type="submission" date="2025-09" db="UniProtKB">
        <authorList>
            <consortium name="Ensembl"/>
        </authorList>
    </citation>
    <scope>IDENTIFICATION</scope>
</reference>
<keyword evidence="13" id="KW-1185">Reference proteome</keyword>
<dbReference type="Proteomes" id="UP000265080">
    <property type="component" value="Chromosome 16"/>
</dbReference>
<comment type="function">
    <text evidence="1 7">Required for 60S pre-ribosomal subunits export to the cytoplasm.</text>
</comment>
<protein>
    <recommendedName>
        <fullName evidence="7">Protein SDA1</fullName>
    </recommendedName>
</protein>
<feature type="compositionally biased region" description="Acidic residues" evidence="8">
    <location>
        <begin position="228"/>
        <end position="238"/>
    </location>
</feature>
<feature type="domain" description="SDA1 N-terminal" evidence="10">
    <location>
        <begin position="62"/>
        <end position="424"/>
    </location>
</feature>
<dbReference type="InterPro" id="IPR048292">
    <property type="entry name" value="SDA1_C"/>
</dbReference>
<evidence type="ECO:0000313" key="13">
    <source>
        <dbReference type="Proteomes" id="UP000265080"/>
    </source>
</evidence>
<dbReference type="GeneTree" id="ENSGT00390000010355"/>
<dbReference type="Pfam" id="PF05285">
    <property type="entry name" value="SDA1_dom"/>
    <property type="match status" value="1"/>
</dbReference>
<organism evidence="12 13">
    <name type="scientific">Amphiprion percula</name>
    <name type="common">Orange clownfish</name>
    <name type="synonym">Lutjanus percula</name>
    <dbReference type="NCBI Taxonomy" id="161767"/>
    <lineage>
        <taxon>Eukaryota</taxon>
        <taxon>Metazoa</taxon>
        <taxon>Chordata</taxon>
        <taxon>Craniata</taxon>
        <taxon>Vertebrata</taxon>
        <taxon>Euteleostomi</taxon>
        <taxon>Actinopterygii</taxon>
        <taxon>Neopterygii</taxon>
        <taxon>Teleostei</taxon>
        <taxon>Neoteleostei</taxon>
        <taxon>Acanthomorphata</taxon>
        <taxon>Ovalentaria</taxon>
        <taxon>Pomacentridae</taxon>
        <taxon>Amphiprion</taxon>
    </lineage>
</organism>
<feature type="compositionally biased region" description="Acidic residues" evidence="8">
    <location>
        <begin position="492"/>
        <end position="512"/>
    </location>
</feature>
<evidence type="ECO:0000313" key="12">
    <source>
        <dbReference type="Ensembl" id="ENSAPEP00000025701.1"/>
    </source>
</evidence>
<feature type="domain" description="SDA1 C-terminal" evidence="11">
    <location>
        <begin position="638"/>
        <end position="683"/>
    </location>
</feature>
<dbReference type="GO" id="GO:0005730">
    <property type="term" value="C:nucleolus"/>
    <property type="evidence" value="ECO:0007669"/>
    <property type="project" value="UniProtKB-SubCell"/>
</dbReference>
<dbReference type="Pfam" id="PF08158">
    <property type="entry name" value="SDA1_HEAT"/>
    <property type="match status" value="1"/>
</dbReference>
<keyword evidence="6 7" id="KW-0539">Nucleus</keyword>
<evidence type="ECO:0000256" key="2">
    <source>
        <dbReference type="ARBA" id="ARBA00005783"/>
    </source>
</evidence>
<evidence type="ECO:0000256" key="4">
    <source>
        <dbReference type="ARBA" id="ARBA00022517"/>
    </source>
</evidence>
<sequence length="686" mass="79258">MSGRQSNKLPNNLPQLQNLIKRDPQSYVDEFLQQYRHYQSNVQIFKLQPDKSNKELAELVMFLAQVGHCYLQQLSTFPQELTELLLSYHTVIEPDLRMTFCKALILLRNKDLIDPSGLLELFFELLRCHDKLLRKTLYTHIVTDIKNINAKHKNNKVNTTLQNFMYTMLRDSNPIAAKISLDVMVELYKRNIWNDAKTVNVITTACFSKVTKILVGGLKFFLGKDEDEKNDSDSESENEGPSSRDLMVRYSTGKKTTKNKKKMEKAMKVLKKHKKKKKAEVFNFSAIHLIHDPQDFSEKLLKQLEDSKERFEVKIMMMELISRLVGIHELFLFNFYPFIQRFLQPHQREVTKILLCAAQASHQLVPPEIIEPVIMTIANNFVTDRNSGEVMTVGINAIKEVAGRCPLSINEDLLLDLAQYKTHKDKNVMMSARGLIQLFRNLNPQMLHKKDRGRPTEASAEAKIKDYGELEAKDYIPGAEVLEVEEEKKEGEEDEDGWESASMSDDDEDGEWVDVHHSSDEDTTEVAEKLQSIPVEERKAKAAAVSGSRLLTQDDFKKIRLVQMAKEVNAAPGKGQKRKHVDEDASDNEGELLTLRNIEKLHKKPKADKETRLATAMAGRTDRKEFMKRRTKLNPHASTSNKEKRRKKNFMMMRHSENVRTKGKRSFREKQLALRDALLKKRKQYK</sequence>
<dbReference type="OMA" id="AMYKTYK"/>
<evidence type="ECO:0000256" key="7">
    <source>
        <dbReference type="RuleBase" id="RU365057"/>
    </source>
</evidence>
<dbReference type="InterPro" id="IPR016024">
    <property type="entry name" value="ARM-type_fold"/>
</dbReference>
<feature type="compositionally biased region" description="Basic and acidic residues" evidence="8">
    <location>
        <begin position="654"/>
        <end position="670"/>
    </location>
</feature>
<keyword evidence="3 7" id="KW-0813">Transport</keyword>
<dbReference type="PANTHER" id="PTHR12730">
    <property type="entry name" value="HSDA/SDA1-RELATED"/>
    <property type="match status" value="1"/>
</dbReference>
<comment type="subcellular location">
    <subcellularLocation>
        <location evidence="7">Nucleus</location>
        <location evidence="7">Nucleolus</location>
    </subcellularLocation>
</comment>
<dbReference type="InterPro" id="IPR007949">
    <property type="entry name" value="SDA1_MD"/>
</dbReference>
<dbReference type="SUPFAM" id="SSF48371">
    <property type="entry name" value="ARM repeat"/>
    <property type="match status" value="1"/>
</dbReference>
<dbReference type="GO" id="GO:0000055">
    <property type="term" value="P:ribosomal large subunit export from nucleus"/>
    <property type="evidence" value="ECO:0007669"/>
    <property type="project" value="UniProtKB-UniRule"/>
</dbReference>